<evidence type="ECO:0000256" key="2">
    <source>
        <dbReference type="ARBA" id="ARBA00022692"/>
    </source>
</evidence>
<dbReference type="Proteomes" id="UP000440978">
    <property type="component" value="Unassembled WGS sequence"/>
</dbReference>
<feature type="transmembrane region" description="Helical" evidence="5">
    <location>
        <begin position="97"/>
        <end position="119"/>
    </location>
</feature>
<dbReference type="PANTHER" id="PTHR10361">
    <property type="entry name" value="SODIUM-BILE ACID COTRANSPORTER"/>
    <property type="match status" value="1"/>
</dbReference>
<gene>
    <name evidence="6" type="ORF">GMB86_12610</name>
</gene>
<accession>A0A6N8CU82</accession>
<reference evidence="6 7" key="1">
    <citation type="submission" date="2019-11" db="EMBL/GenBank/DDBJ databases">
        <title>Terrilactibacillus tamarindus sp. nov. BCM23-1 isolated from bark of Tamarindus indica.</title>
        <authorList>
            <person name="Kingkaew E."/>
            <person name="Tanasupawat S."/>
        </authorList>
    </citation>
    <scope>NUCLEOTIDE SEQUENCE [LARGE SCALE GENOMIC DNA]</scope>
    <source>
        <strain evidence="6 7">BCM23-1</strain>
    </source>
</reference>
<feature type="transmembrane region" description="Helical" evidence="5">
    <location>
        <begin position="9"/>
        <end position="28"/>
    </location>
</feature>
<organism evidence="6 7">
    <name type="scientific">Terrilactibacillus tamarindi</name>
    <dbReference type="NCBI Taxonomy" id="2599694"/>
    <lineage>
        <taxon>Bacteria</taxon>
        <taxon>Bacillati</taxon>
        <taxon>Bacillota</taxon>
        <taxon>Bacilli</taxon>
        <taxon>Bacillales</taxon>
        <taxon>Bacillaceae</taxon>
        <taxon>Terrilactibacillus</taxon>
    </lineage>
</organism>
<dbReference type="AlphaFoldDB" id="A0A6N8CU82"/>
<name>A0A6N8CU82_9BACI</name>
<comment type="subcellular location">
    <subcellularLocation>
        <location evidence="1">Membrane</location>
        <topology evidence="1">Multi-pass membrane protein</topology>
    </subcellularLocation>
</comment>
<evidence type="ECO:0000256" key="4">
    <source>
        <dbReference type="ARBA" id="ARBA00023136"/>
    </source>
</evidence>
<keyword evidence="3 5" id="KW-1133">Transmembrane helix</keyword>
<evidence type="ECO:0000256" key="3">
    <source>
        <dbReference type="ARBA" id="ARBA00022989"/>
    </source>
</evidence>
<keyword evidence="7" id="KW-1185">Reference proteome</keyword>
<dbReference type="OrthoDB" id="1551454at2"/>
<dbReference type="EMBL" id="WNHB01000021">
    <property type="protein sequence ID" value="MTT32847.1"/>
    <property type="molecule type" value="Genomic_DNA"/>
</dbReference>
<evidence type="ECO:0000313" key="7">
    <source>
        <dbReference type="Proteomes" id="UP000440978"/>
    </source>
</evidence>
<feature type="transmembrane region" description="Helical" evidence="5">
    <location>
        <begin position="159"/>
        <end position="179"/>
    </location>
</feature>
<dbReference type="Pfam" id="PF01758">
    <property type="entry name" value="SBF"/>
    <property type="match status" value="1"/>
</dbReference>
<evidence type="ECO:0000256" key="1">
    <source>
        <dbReference type="ARBA" id="ARBA00004141"/>
    </source>
</evidence>
<feature type="transmembrane region" description="Helical" evidence="5">
    <location>
        <begin position="224"/>
        <end position="246"/>
    </location>
</feature>
<keyword evidence="4 5" id="KW-0472">Membrane</keyword>
<feature type="transmembrane region" description="Helical" evidence="5">
    <location>
        <begin position="267"/>
        <end position="289"/>
    </location>
</feature>
<evidence type="ECO:0000256" key="5">
    <source>
        <dbReference type="SAM" id="Phobius"/>
    </source>
</evidence>
<keyword evidence="2 5" id="KW-0812">Transmembrane</keyword>
<dbReference type="InterPro" id="IPR038770">
    <property type="entry name" value="Na+/solute_symporter_sf"/>
</dbReference>
<dbReference type="RefSeq" id="WP_155220456.1">
    <property type="nucleotide sequence ID" value="NZ_WNHB01000021.1"/>
</dbReference>
<feature type="transmembrane region" description="Helical" evidence="5">
    <location>
        <begin position="126"/>
        <end position="147"/>
    </location>
</feature>
<evidence type="ECO:0000313" key="6">
    <source>
        <dbReference type="EMBL" id="MTT32847.1"/>
    </source>
</evidence>
<feature type="transmembrane region" description="Helical" evidence="5">
    <location>
        <begin position="67"/>
        <end position="91"/>
    </location>
</feature>
<dbReference type="Gene3D" id="1.20.1530.20">
    <property type="match status" value="1"/>
</dbReference>
<sequence length="321" mass="35236">MIENKIQKIISLLPFLTPACLLVGVLIGDPLTKLISFIPWIFAIMTFTGSTSANFKQLKNVFEHPLPIFVTLMVLHVLVPMVALSIGHAVFGDDPLTIIGFILVVVIPCGVTSFVWVSIFRGNNVLCLTTIIIDTILSPIIVPYSLLLFVGQKVDLNPFSLTLNLVTMIVIPSLLGMVFNQYAKEGTKNLVRKWSSPFKLGVLPIVLINGSVLSTYLKHIDLKVIKILVCIFIISSFGYLVSWSIGKLLKWNHEETVSLTFNGGMRNISAGSVLAVTYFPAAVVLPVVLGQLLQQVLAASFGKILFGKEKIQERVQESKTA</sequence>
<proteinExistence type="predicted"/>
<dbReference type="InterPro" id="IPR004710">
    <property type="entry name" value="Bilac:Na_transpt"/>
</dbReference>
<feature type="transmembrane region" description="Helical" evidence="5">
    <location>
        <begin position="34"/>
        <end position="55"/>
    </location>
</feature>
<comment type="caution">
    <text evidence="6">The sequence shown here is derived from an EMBL/GenBank/DDBJ whole genome shotgun (WGS) entry which is preliminary data.</text>
</comment>
<protein>
    <submittedName>
        <fullName evidence="6">Bile acid:sodium symporter family protein</fullName>
    </submittedName>
</protein>
<dbReference type="InterPro" id="IPR002657">
    <property type="entry name" value="BilAc:Na_symport/Acr3"/>
</dbReference>
<dbReference type="GO" id="GO:0016020">
    <property type="term" value="C:membrane"/>
    <property type="evidence" value="ECO:0007669"/>
    <property type="project" value="UniProtKB-SubCell"/>
</dbReference>
<dbReference type="PANTHER" id="PTHR10361:SF28">
    <property type="entry name" value="P3 PROTEIN-RELATED"/>
    <property type="match status" value="1"/>
</dbReference>